<feature type="compositionally biased region" description="Basic and acidic residues" evidence="1">
    <location>
        <begin position="164"/>
        <end position="209"/>
    </location>
</feature>
<dbReference type="Proteomes" id="UP000183700">
    <property type="component" value="Unassembled WGS sequence"/>
</dbReference>
<keyword evidence="2" id="KW-0472">Membrane</keyword>
<feature type="region of interest" description="Disordered" evidence="1">
    <location>
        <begin position="50"/>
        <end position="75"/>
    </location>
</feature>
<evidence type="ECO:0000256" key="1">
    <source>
        <dbReference type="SAM" id="MobiDB-lite"/>
    </source>
</evidence>
<dbReference type="OrthoDB" id="2194900at2"/>
<dbReference type="RefSeq" id="WP_071862553.1">
    <property type="nucleotide sequence ID" value="NZ_JBHLVS010000032.1"/>
</dbReference>
<accession>A0A1L8SU53</accession>
<evidence type="ECO:0008006" key="5">
    <source>
        <dbReference type="Google" id="ProtNLM"/>
    </source>
</evidence>
<dbReference type="AlphaFoldDB" id="A0A1L8SU53"/>
<feature type="compositionally biased region" description="Polar residues" evidence="1">
    <location>
        <begin position="56"/>
        <end position="70"/>
    </location>
</feature>
<evidence type="ECO:0000313" key="4">
    <source>
        <dbReference type="Proteomes" id="UP000183700"/>
    </source>
</evidence>
<reference evidence="3 4" key="1">
    <citation type="submission" date="2014-12" db="EMBL/GenBank/DDBJ databases">
        <title>Draft genome sequences of 29 type strains of Enterococci.</title>
        <authorList>
            <person name="Zhong Z."/>
            <person name="Sun Z."/>
            <person name="Liu W."/>
            <person name="Zhang W."/>
            <person name="Zhang H."/>
        </authorList>
    </citation>
    <scope>NUCLEOTIDE SEQUENCE [LARGE SCALE GENOMIC DNA]</scope>
    <source>
        <strain evidence="3 4">DSM 22802</strain>
    </source>
</reference>
<gene>
    <name evidence="3" type="ORF">RV00_GL002776</name>
</gene>
<sequence>MQTVFSLVFIVGCIGAWYSIKKRPNKRNRNISIGLIALSVLVIGLLPSPEAENKSENSGNKPSVSSISTPEQKELPLDVSKEVISNDDGLVIISGKTGPHAEVAVGMGIVGDATTADKNGEFELSYDMDTQEEATITINSKLDGTSKSTKVNVKMNERALSNLNKKEVQASKTKESEEFAKKAAQENNKATEDSEKEVNSQEKQVDDQKYSQINSEIEKHLEENQGWAMGTIDRNGNPIENGEPNPEYANWIYVRSITYNGSDIEVQVTADFQSLTEIEKNSLGSSCQGMTVSYGALSERPPLYVYNGENSYGGSKILSTNKFTWYK</sequence>
<dbReference type="STRING" id="319970.RV00_GL002776"/>
<organism evidence="3 4">
    <name type="scientific">Enterococcus devriesei</name>
    <dbReference type="NCBI Taxonomy" id="319970"/>
    <lineage>
        <taxon>Bacteria</taxon>
        <taxon>Bacillati</taxon>
        <taxon>Bacillota</taxon>
        <taxon>Bacilli</taxon>
        <taxon>Lactobacillales</taxon>
        <taxon>Enterococcaceae</taxon>
        <taxon>Enterococcus</taxon>
    </lineage>
</organism>
<protein>
    <recommendedName>
        <fullName evidence="5">Bacterial Ig domain-containing protein</fullName>
    </recommendedName>
</protein>
<dbReference type="EMBL" id="JXKM01000006">
    <property type="protein sequence ID" value="OJG35591.1"/>
    <property type="molecule type" value="Genomic_DNA"/>
</dbReference>
<keyword evidence="2" id="KW-0812">Transmembrane</keyword>
<keyword evidence="4" id="KW-1185">Reference proteome</keyword>
<keyword evidence="2" id="KW-1133">Transmembrane helix</keyword>
<evidence type="ECO:0000256" key="2">
    <source>
        <dbReference type="SAM" id="Phobius"/>
    </source>
</evidence>
<name>A0A1L8SU53_9ENTE</name>
<comment type="caution">
    <text evidence="3">The sequence shown here is derived from an EMBL/GenBank/DDBJ whole genome shotgun (WGS) entry which is preliminary data.</text>
</comment>
<feature type="region of interest" description="Disordered" evidence="1">
    <location>
        <begin position="160"/>
        <end position="209"/>
    </location>
</feature>
<proteinExistence type="predicted"/>
<evidence type="ECO:0000313" key="3">
    <source>
        <dbReference type="EMBL" id="OJG35591.1"/>
    </source>
</evidence>
<feature type="transmembrane region" description="Helical" evidence="2">
    <location>
        <begin position="31"/>
        <end position="48"/>
    </location>
</feature>